<name>A0A317Y0J2_9BASI</name>
<proteinExistence type="predicted"/>
<dbReference type="InParanoid" id="A0A317Y0J2"/>
<organism evidence="2 3">
    <name type="scientific">Testicularia cyperi</name>
    <dbReference type="NCBI Taxonomy" id="1882483"/>
    <lineage>
        <taxon>Eukaryota</taxon>
        <taxon>Fungi</taxon>
        <taxon>Dikarya</taxon>
        <taxon>Basidiomycota</taxon>
        <taxon>Ustilaginomycotina</taxon>
        <taxon>Ustilaginomycetes</taxon>
        <taxon>Ustilaginales</taxon>
        <taxon>Anthracoideaceae</taxon>
        <taxon>Testicularia</taxon>
    </lineage>
</organism>
<dbReference type="AlphaFoldDB" id="A0A317Y0J2"/>
<keyword evidence="3" id="KW-1185">Reference proteome</keyword>
<sequence>MTLGPADQSYTGRHNYDRRRPQQRRKTMTRLDRNAEDSESNTSNHGHRSAWWSTLQWSNSRQLVH</sequence>
<evidence type="ECO:0000313" key="2">
    <source>
        <dbReference type="EMBL" id="PWZ03710.1"/>
    </source>
</evidence>
<dbReference type="Proteomes" id="UP000246740">
    <property type="component" value="Unassembled WGS sequence"/>
</dbReference>
<gene>
    <name evidence="2" type="ORF">BCV70DRAFT_197910</name>
</gene>
<protein>
    <submittedName>
        <fullName evidence="2">Uncharacterized protein</fullName>
    </submittedName>
</protein>
<reference evidence="2 3" key="1">
    <citation type="journal article" date="2018" name="Mol. Biol. Evol.">
        <title>Broad Genomic Sampling Reveals a Smut Pathogenic Ancestry of the Fungal Clade Ustilaginomycotina.</title>
        <authorList>
            <person name="Kijpornyongpan T."/>
            <person name="Mondo S.J."/>
            <person name="Barry K."/>
            <person name="Sandor L."/>
            <person name="Lee J."/>
            <person name="Lipzen A."/>
            <person name="Pangilinan J."/>
            <person name="LaButti K."/>
            <person name="Hainaut M."/>
            <person name="Henrissat B."/>
            <person name="Grigoriev I.V."/>
            <person name="Spatafora J.W."/>
            <person name="Aime M.C."/>
        </authorList>
    </citation>
    <scope>NUCLEOTIDE SEQUENCE [LARGE SCALE GENOMIC DNA]</scope>
    <source>
        <strain evidence="2 3">MCA 3645</strain>
    </source>
</reference>
<dbReference type="EMBL" id="KZ819188">
    <property type="protein sequence ID" value="PWZ03710.1"/>
    <property type="molecule type" value="Genomic_DNA"/>
</dbReference>
<accession>A0A317Y0J2</accession>
<evidence type="ECO:0000256" key="1">
    <source>
        <dbReference type="SAM" id="MobiDB-lite"/>
    </source>
</evidence>
<feature type="region of interest" description="Disordered" evidence="1">
    <location>
        <begin position="1"/>
        <end position="51"/>
    </location>
</feature>
<evidence type="ECO:0000313" key="3">
    <source>
        <dbReference type="Proteomes" id="UP000246740"/>
    </source>
</evidence>